<keyword evidence="5" id="KW-0998">Cell outer membrane</keyword>
<protein>
    <submittedName>
        <fullName evidence="8">TolC family protein</fullName>
    </submittedName>
</protein>
<dbReference type="GO" id="GO:0009279">
    <property type="term" value="C:cell outer membrane"/>
    <property type="evidence" value="ECO:0007669"/>
    <property type="project" value="UniProtKB-SubCell"/>
</dbReference>
<evidence type="ECO:0000256" key="2">
    <source>
        <dbReference type="ARBA" id="ARBA00022452"/>
    </source>
</evidence>
<feature type="region of interest" description="Disordered" evidence="6">
    <location>
        <begin position="118"/>
        <end position="143"/>
    </location>
</feature>
<dbReference type="PANTHER" id="PTHR30026:SF20">
    <property type="entry name" value="OUTER MEMBRANE PROTEIN TOLC"/>
    <property type="match status" value="1"/>
</dbReference>
<organism evidence="8 9">
    <name type="scientific">Pseudothauera nasutitermitis</name>
    <dbReference type="NCBI Taxonomy" id="2565930"/>
    <lineage>
        <taxon>Bacteria</taxon>
        <taxon>Pseudomonadati</taxon>
        <taxon>Pseudomonadota</taxon>
        <taxon>Betaproteobacteria</taxon>
        <taxon>Rhodocyclales</taxon>
        <taxon>Zoogloeaceae</taxon>
        <taxon>Pseudothauera</taxon>
    </lineage>
</organism>
<dbReference type="OrthoDB" id="9764652at2"/>
<dbReference type="GO" id="GO:0015288">
    <property type="term" value="F:porin activity"/>
    <property type="evidence" value="ECO:0007669"/>
    <property type="project" value="TreeGrafter"/>
</dbReference>
<evidence type="ECO:0000313" key="9">
    <source>
        <dbReference type="Proteomes" id="UP000308430"/>
    </source>
</evidence>
<dbReference type="RefSeq" id="WP_136346652.1">
    <property type="nucleotide sequence ID" value="NZ_SSOC01000001.1"/>
</dbReference>
<evidence type="ECO:0000313" key="8">
    <source>
        <dbReference type="EMBL" id="THF67243.1"/>
    </source>
</evidence>
<sequence>MTHAHLPLRPAARAARPLALSLIAAAVLAGCAVTPPAAFTTQDLLQQDRTDRQAMFAAQEPISAPVTLDEAIARAIKYNLQQRLALMERALEDNLIDVHSQGMLPKLAARAGLRTRSNDYASSSESVRTGAQSLEPSTSQERTMHSADLQLSWNVLDFGLSYFGAKAQGNKALAAEERRRRVVADIIRQTRSAYWDAVTAERLKERVAQTLAETRQSLDYARQSGERRLVAPLSALRYQRDLLGMVRQLETLEADLALARSRLASLMNLAPGAQFQLASVADDALVAPQLPYERDDLEALAMVRRAELREEGYQARNAVLETRMSLLRLLPNASLFGGVNYDSNKYLVNSNWADAGMQVSWNLMNVLSWPTIEKAGKTREQVAELRRQALRMTVLTQVNVAWLERERAEAVFKRANELSRLQDAIRDQTENAARSQAETQLELVRARVETLLATRARDLAYAELLNAQNTVYQAAGIDPLPDQVADLSVDGLARVIADTNRLIERGHVEIPRLHQADVAVAAPQAVAVAPAEPAPQPALRTVSGNRWSALGSVAGADAHGR</sequence>
<proteinExistence type="predicted"/>
<evidence type="ECO:0000256" key="1">
    <source>
        <dbReference type="ARBA" id="ARBA00004442"/>
    </source>
</evidence>
<keyword evidence="3" id="KW-0812">Transmembrane</keyword>
<accession>A0A4S4B8B8</accession>
<evidence type="ECO:0000256" key="6">
    <source>
        <dbReference type="SAM" id="MobiDB-lite"/>
    </source>
</evidence>
<feature type="compositionally biased region" description="Polar residues" evidence="6">
    <location>
        <begin position="118"/>
        <end position="141"/>
    </location>
</feature>
<evidence type="ECO:0000256" key="7">
    <source>
        <dbReference type="SAM" id="SignalP"/>
    </source>
</evidence>
<dbReference type="EMBL" id="SSOC01000001">
    <property type="protein sequence ID" value="THF67243.1"/>
    <property type="molecule type" value="Genomic_DNA"/>
</dbReference>
<evidence type="ECO:0000256" key="3">
    <source>
        <dbReference type="ARBA" id="ARBA00022692"/>
    </source>
</evidence>
<comment type="caution">
    <text evidence="8">The sequence shown here is derived from an EMBL/GenBank/DDBJ whole genome shotgun (WGS) entry which is preliminary data.</text>
</comment>
<dbReference type="Gene3D" id="1.20.1600.10">
    <property type="entry name" value="Outer membrane efflux proteins (OEP)"/>
    <property type="match status" value="1"/>
</dbReference>
<comment type="subcellular location">
    <subcellularLocation>
        <location evidence="1">Cell outer membrane</location>
    </subcellularLocation>
</comment>
<dbReference type="AlphaFoldDB" id="A0A4S4B8B8"/>
<keyword evidence="7" id="KW-0732">Signal</keyword>
<reference evidence="8 9" key="1">
    <citation type="submission" date="2019-04" db="EMBL/GenBank/DDBJ databases">
        <title>Azoarcus nasutitermitis sp. nov. isolated from termite nest.</title>
        <authorList>
            <person name="Lin S.-Y."/>
            <person name="Hameed A."/>
            <person name="Hsu Y.-H."/>
            <person name="Young C.-C."/>
        </authorList>
    </citation>
    <scope>NUCLEOTIDE SEQUENCE [LARGE SCALE GENOMIC DNA]</scope>
    <source>
        <strain evidence="8 9">CC-YHH838</strain>
    </source>
</reference>
<dbReference type="PANTHER" id="PTHR30026">
    <property type="entry name" value="OUTER MEMBRANE PROTEIN TOLC"/>
    <property type="match status" value="1"/>
</dbReference>
<keyword evidence="4" id="KW-0472">Membrane</keyword>
<dbReference type="GO" id="GO:1990281">
    <property type="term" value="C:efflux pump complex"/>
    <property type="evidence" value="ECO:0007669"/>
    <property type="project" value="TreeGrafter"/>
</dbReference>
<name>A0A4S4B8B8_9RHOO</name>
<dbReference type="InterPro" id="IPR051906">
    <property type="entry name" value="TolC-like"/>
</dbReference>
<keyword evidence="9" id="KW-1185">Reference proteome</keyword>
<dbReference type="Proteomes" id="UP000308430">
    <property type="component" value="Unassembled WGS sequence"/>
</dbReference>
<feature type="chain" id="PRO_5020721345" evidence="7">
    <location>
        <begin position="30"/>
        <end position="561"/>
    </location>
</feature>
<keyword evidence="2" id="KW-1134">Transmembrane beta strand</keyword>
<feature type="signal peptide" evidence="7">
    <location>
        <begin position="1"/>
        <end position="29"/>
    </location>
</feature>
<dbReference type="GO" id="GO:0015562">
    <property type="term" value="F:efflux transmembrane transporter activity"/>
    <property type="evidence" value="ECO:0007669"/>
    <property type="project" value="InterPro"/>
</dbReference>
<gene>
    <name evidence="8" type="ORF">E6C76_02365</name>
</gene>
<dbReference type="SUPFAM" id="SSF56954">
    <property type="entry name" value="Outer membrane efflux proteins (OEP)"/>
    <property type="match status" value="1"/>
</dbReference>
<evidence type="ECO:0000256" key="4">
    <source>
        <dbReference type="ARBA" id="ARBA00023136"/>
    </source>
</evidence>
<evidence type="ECO:0000256" key="5">
    <source>
        <dbReference type="ARBA" id="ARBA00023237"/>
    </source>
</evidence>